<sequence>MVGVDFGRVNKRLLDLDQPFKRFVRNGDWRPYVLGCGDRSLEHDADGIVIADRNFGKMLRGATPDLDMRDVYGFGAMYEQRANGKRT</sequence>
<evidence type="ECO:0000313" key="2">
    <source>
        <dbReference type="Proteomes" id="UP000594015"/>
    </source>
</evidence>
<dbReference type="KEGG" id="barh:WN72_36800"/>
<organism evidence="1 2">
    <name type="scientific">Bradyrhizobium arachidis</name>
    <dbReference type="NCBI Taxonomy" id="858423"/>
    <lineage>
        <taxon>Bacteria</taxon>
        <taxon>Pseudomonadati</taxon>
        <taxon>Pseudomonadota</taxon>
        <taxon>Alphaproteobacteria</taxon>
        <taxon>Hyphomicrobiales</taxon>
        <taxon>Nitrobacteraceae</taxon>
        <taxon>Bradyrhizobium</taxon>
    </lineage>
</organism>
<dbReference type="AlphaFoldDB" id="A0AAE7TJC1"/>
<reference evidence="1 2" key="1">
    <citation type="submission" date="2018-06" db="EMBL/GenBank/DDBJ databases">
        <title>Comparative genomics of Bradyrhizobium nodulating Arachidis hypogaea.</title>
        <authorList>
            <person name="Li Y."/>
        </authorList>
    </citation>
    <scope>NUCLEOTIDE SEQUENCE [LARGE SCALE GENOMIC DNA]</scope>
    <source>
        <strain evidence="1 2">CCBAU 051107</strain>
    </source>
</reference>
<dbReference type="EMBL" id="CP030050">
    <property type="protein sequence ID" value="QOZ71227.1"/>
    <property type="molecule type" value="Genomic_DNA"/>
</dbReference>
<dbReference type="Proteomes" id="UP000594015">
    <property type="component" value="Chromosome"/>
</dbReference>
<name>A0AAE7TJC1_9BRAD</name>
<protein>
    <submittedName>
        <fullName evidence="1">Uncharacterized protein</fullName>
    </submittedName>
</protein>
<proteinExistence type="predicted"/>
<gene>
    <name evidence="1" type="ORF">WN72_36800</name>
</gene>
<evidence type="ECO:0000313" key="1">
    <source>
        <dbReference type="EMBL" id="QOZ71227.1"/>
    </source>
</evidence>
<accession>A0AAE7TJC1</accession>